<evidence type="ECO:0000313" key="1">
    <source>
        <dbReference type="EMBL" id="KRL85762.1"/>
    </source>
</evidence>
<name>A0A0R1U483_9LACO</name>
<sequence>MTEELLMKRNKILISSVALLGLTVGANEINHLLDNGRQASTQAVSNDDRMSRSASASSNVAVKATKISATADVATRSANVASQDAALTADAVSYPQSCIDAEVARTADYSSTKSGVNLQATIDSNVAAVATLSTNVRSQVAASAVAAVYYPQSDINAEAVLAADSPSGMSMASHKNLAVADSQIDRTAFARSADDANTSAAASASAVAGSQVD</sequence>
<dbReference type="Proteomes" id="UP000051922">
    <property type="component" value="Unassembled WGS sequence"/>
</dbReference>
<evidence type="ECO:0000313" key="2">
    <source>
        <dbReference type="Proteomes" id="UP000051922"/>
    </source>
</evidence>
<organism evidence="1 2">
    <name type="scientific">Lacticaseibacillus pantheris DSM 15945 = JCM 12539 = NBRC 106106</name>
    <dbReference type="NCBI Taxonomy" id="1423783"/>
    <lineage>
        <taxon>Bacteria</taxon>
        <taxon>Bacillati</taxon>
        <taxon>Bacillota</taxon>
        <taxon>Bacilli</taxon>
        <taxon>Lactobacillales</taxon>
        <taxon>Lactobacillaceae</taxon>
        <taxon>Lacticaseibacillus</taxon>
    </lineage>
</organism>
<protein>
    <submittedName>
        <fullName evidence="1">Uncharacterized protein</fullName>
    </submittedName>
</protein>
<proteinExistence type="predicted"/>
<reference evidence="1 2" key="1">
    <citation type="journal article" date="2015" name="Genome Announc.">
        <title>Expanding the biotechnology potential of lactobacilli through comparative genomics of 213 strains and associated genera.</title>
        <authorList>
            <person name="Sun Z."/>
            <person name="Harris H.M."/>
            <person name="McCann A."/>
            <person name="Guo C."/>
            <person name="Argimon S."/>
            <person name="Zhang W."/>
            <person name="Yang X."/>
            <person name="Jeffery I.B."/>
            <person name="Cooney J.C."/>
            <person name="Kagawa T.F."/>
            <person name="Liu W."/>
            <person name="Song Y."/>
            <person name="Salvetti E."/>
            <person name="Wrobel A."/>
            <person name="Rasinkangas P."/>
            <person name="Parkhill J."/>
            <person name="Rea M.C."/>
            <person name="O'Sullivan O."/>
            <person name="Ritari J."/>
            <person name="Douillard F.P."/>
            <person name="Paul Ross R."/>
            <person name="Yang R."/>
            <person name="Briner A.E."/>
            <person name="Felis G.E."/>
            <person name="de Vos W.M."/>
            <person name="Barrangou R."/>
            <person name="Klaenhammer T.R."/>
            <person name="Caufield P.W."/>
            <person name="Cui Y."/>
            <person name="Zhang H."/>
            <person name="O'Toole P.W."/>
        </authorList>
    </citation>
    <scope>NUCLEOTIDE SEQUENCE [LARGE SCALE GENOMIC DNA]</scope>
    <source>
        <strain evidence="1 2">DSM 15945</strain>
    </source>
</reference>
<accession>A0A0R1U483</accession>
<dbReference type="AlphaFoldDB" id="A0A0R1U483"/>
<dbReference type="EMBL" id="AZFJ01000049">
    <property type="protein sequence ID" value="KRL85762.1"/>
    <property type="molecule type" value="Genomic_DNA"/>
</dbReference>
<gene>
    <name evidence="1" type="ORF">FC50_GL001152</name>
</gene>
<dbReference type="PATRIC" id="fig|1423783.4.peg.1193"/>
<comment type="caution">
    <text evidence="1">The sequence shown here is derived from an EMBL/GenBank/DDBJ whole genome shotgun (WGS) entry which is preliminary data.</text>
</comment>
<keyword evidence="2" id="KW-1185">Reference proteome</keyword>